<evidence type="ECO:0000313" key="1">
    <source>
        <dbReference type="EMBL" id="GAX90929.1"/>
    </source>
</evidence>
<comment type="caution">
    <text evidence="1">The sequence shown here is derived from an EMBL/GenBank/DDBJ whole genome shotgun (WGS) entry which is preliminary data.</text>
</comment>
<organism evidence="1 2">
    <name type="scientific">Effusibacillus lacus</name>
    <dbReference type="NCBI Taxonomy" id="1348429"/>
    <lineage>
        <taxon>Bacteria</taxon>
        <taxon>Bacillati</taxon>
        <taxon>Bacillota</taxon>
        <taxon>Bacilli</taxon>
        <taxon>Bacillales</taxon>
        <taxon>Alicyclobacillaceae</taxon>
        <taxon>Effusibacillus</taxon>
    </lineage>
</organism>
<dbReference type="AlphaFoldDB" id="A0A292YPU4"/>
<reference evidence="2" key="1">
    <citation type="submission" date="2017-07" db="EMBL/GenBank/DDBJ databases">
        <title>Draft genome sequence of Effusibacillus lacus strain skLN1.</title>
        <authorList>
            <person name="Watanabe M."/>
            <person name="Kojima H."/>
            <person name="Fukui M."/>
        </authorList>
    </citation>
    <scope>NUCLEOTIDE SEQUENCE [LARGE SCALE GENOMIC DNA]</scope>
    <source>
        <strain evidence="2">skLN1</strain>
    </source>
</reference>
<protein>
    <submittedName>
        <fullName evidence="1">Uncharacterized protein</fullName>
    </submittedName>
</protein>
<name>A0A292YPU4_9BACL</name>
<sequence length="76" mass="8705">MKTNETNIDQLLQAIREKCDSFLEDIEYVGLDSKGCPLFSAFDGVHKREIVIRAIENRLEADYGYGYDTVITTLEE</sequence>
<gene>
    <name evidence="1" type="ORF">EFBL_2571</name>
</gene>
<proteinExistence type="predicted"/>
<dbReference type="RefSeq" id="WP_096182653.1">
    <property type="nucleotide sequence ID" value="NZ_BDUF01000068.1"/>
</dbReference>
<dbReference type="EMBL" id="BDUF01000068">
    <property type="protein sequence ID" value="GAX90929.1"/>
    <property type="molecule type" value="Genomic_DNA"/>
</dbReference>
<keyword evidence="2" id="KW-1185">Reference proteome</keyword>
<dbReference type="Proteomes" id="UP000217785">
    <property type="component" value="Unassembled WGS sequence"/>
</dbReference>
<evidence type="ECO:0000313" key="2">
    <source>
        <dbReference type="Proteomes" id="UP000217785"/>
    </source>
</evidence>
<accession>A0A292YPU4</accession>